<sequence length="104" mass="11527">MAHKYRWSDPEGSRSVDLIVKKEIPQWKEGLYPTQRKLIVRVLDGEDILCCMATGGGKSAIFAVPIIVLREMARNPQDYPDLPVRALPVGLVITPTKGLATNIV</sequence>
<organism evidence="2 3">
    <name type="scientific">Mycena rosella</name>
    <name type="common">Pink bonnet</name>
    <name type="synonym">Agaricus rosellus</name>
    <dbReference type="NCBI Taxonomy" id="1033263"/>
    <lineage>
        <taxon>Eukaryota</taxon>
        <taxon>Fungi</taxon>
        <taxon>Dikarya</taxon>
        <taxon>Basidiomycota</taxon>
        <taxon>Agaricomycotina</taxon>
        <taxon>Agaricomycetes</taxon>
        <taxon>Agaricomycetidae</taxon>
        <taxon>Agaricales</taxon>
        <taxon>Marasmiineae</taxon>
        <taxon>Mycenaceae</taxon>
        <taxon>Mycena</taxon>
    </lineage>
</organism>
<dbReference type="GO" id="GO:0003676">
    <property type="term" value="F:nucleic acid binding"/>
    <property type="evidence" value="ECO:0007669"/>
    <property type="project" value="InterPro"/>
</dbReference>
<keyword evidence="3" id="KW-1185">Reference proteome</keyword>
<dbReference type="EMBL" id="JARKIE010000245">
    <property type="protein sequence ID" value="KAJ7661828.1"/>
    <property type="molecule type" value="Genomic_DNA"/>
</dbReference>
<proteinExistence type="predicted"/>
<gene>
    <name evidence="2" type="ORF">B0H17DRAFT_953349</name>
</gene>
<dbReference type="InterPro" id="IPR027417">
    <property type="entry name" value="P-loop_NTPase"/>
</dbReference>
<dbReference type="SUPFAM" id="SSF52540">
    <property type="entry name" value="P-loop containing nucleoside triphosphate hydrolases"/>
    <property type="match status" value="1"/>
</dbReference>
<reference evidence="2" key="1">
    <citation type="submission" date="2023-03" db="EMBL/GenBank/DDBJ databases">
        <title>Massive genome expansion in bonnet fungi (Mycena s.s.) driven by repeated elements and novel gene families across ecological guilds.</title>
        <authorList>
            <consortium name="Lawrence Berkeley National Laboratory"/>
            <person name="Harder C.B."/>
            <person name="Miyauchi S."/>
            <person name="Viragh M."/>
            <person name="Kuo A."/>
            <person name="Thoen E."/>
            <person name="Andreopoulos B."/>
            <person name="Lu D."/>
            <person name="Skrede I."/>
            <person name="Drula E."/>
            <person name="Henrissat B."/>
            <person name="Morin E."/>
            <person name="Kohler A."/>
            <person name="Barry K."/>
            <person name="LaButti K."/>
            <person name="Morin E."/>
            <person name="Salamov A."/>
            <person name="Lipzen A."/>
            <person name="Mereny Z."/>
            <person name="Hegedus B."/>
            <person name="Baldrian P."/>
            <person name="Stursova M."/>
            <person name="Weitz H."/>
            <person name="Taylor A."/>
            <person name="Grigoriev I.V."/>
            <person name="Nagy L.G."/>
            <person name="Martin F."/>
            <person name="Kauserud H."/>
        </authorList>
    </citation>
    <scope>NUCLEOTIDE SEQUENCE</scope>
    <source>
        <strain evidence="2">CBHHK067</strain>
    </source>
</reference>
<dbReference type="AlphaFoldDB" id="A0AAD7CTB3"/>
<name>A0AAD7CTB3_MYCRO</name>
<evidence type="ECO:0000313" key="3">
    <source>
        <dbReference type="Proteomes" id="UP001221757"/>
    </source>
</evidence>
<feature type="domain" description="DEAD/DEAH-box helicase" evidence="1">
    <location>
        <begin position="33"/>
        <end position="104"/>
    </location>
</feature>
<dbReference type="InterPro" id="IPR011545">
    <property type="entry name" value="DEAD/DEAH_box_helicase_dom"/>
</dbReference>
<dbReference type="Proteomes" id="UP001221757">
    <property type="component" value="Unassembled WGS sequence"/>
</dbReference>
<dbReference type="Gene3D" id="3.40.50.300">
    <property type="entry name" value="P-loop containing nucleotide triphosphate hydrolases"/>
    <property type="match status" value="1"/>
</dbReference>
<dbReference type="GO" id="GO:0005524">
    <property type="term" value="F:ATP binding"/>
    <property type="evidence" value="ECO:0007669"/>
    <property type="project" value="InterPro"/>
</dbReference>
<evidence type="ECO:0000259" key="1">
    <source>
        <dbReference type="Pfam" id="PF00270"/>
    </source>
</evidence>
<comment type="caution">
    <text evidence="2">The sequence shown here is derived from an EMBL/GenBank/DDBJ whole genome shotgun (WGS) entry which is preliminary data.</text>
</comment>
<evidence type="ECO:0000313" key="2">
    <source>
        <dbReference type="EMBL" id="KAJ7661828.1"/>
    </source>
</evidence>
<protein>
    <recommendedName>
        <fullName evidence="1">DEAD/DEAH-box helicase domain-containing protein</fullName>
    </recommendedName>
</protein>
<dbReference type="Pfam" id="PF00270">
    <property type="entry name" value="DEAD"/>
    <property type="match status" value="1"/>
</dbReference>
<accession>A0AAD7CTB3</accession>